<dbReference type="PANTHER" id="PTHR43646">
    <property type="entry name" value="GLYCOSYLTRANSFERASE"/>
    <property type="match status" value="1"/>
</dbReference>
<dbReference type="AlphaFoldDB" id="A7HQZ8"/>
<name>A7HQZ8_PARL1</name>
<dbReference type="EMBL" id="CP000774">
    <property type="protein sequence ID" value="ABS62331.1"/>
    <property type="molecule type" value="Genomic_DNA"/>
</dbReference>
<keyword evidence="2" id="KW-1003">Cell membrane</keyword>
<comment type="subcellular location">
    <subcellularLocation>
        <location evidence="1">Cell membrane</location>
    </subcellularLocation>
</comment>
<accession>A7HQZ8</accession>
<dbReference type="STRING" id="402881.Plav_0708"/>
<evidence type="ECO:0000256" key="2">
    <source>
        <dbReference type="ARBA" id="ARBA00022475"/>
    </source>
</evidence>
<dbReference type="CDD" id="cd02522">
    <property type="entry name" value="GT_2_like_a"/>
    <property type="match status" value="1"/>
</dbReference>
<keyword evidence="8" id="KW-1185">Reference proteome</keyword>
<dbReference type="CAZy" id="GT2">
    <property type="family name" value="Glycosyltransferase Family 2"/>
</dbReference>
<dbReference type="Pfam" id="PF00535">
    <property type="entry name" value="Glycos_transf_2"/>
    <property type="match status" value="1"/>
</dbReference>
<dbReference type="PANTHER" id="PTHR43646:SF2">
    <property type="entry name" value="GLYCOSYLTRANSFERASE 2-LIKE DOMAIN-CONTAINING PROTEIN"/>
    <property type="match status" value="1"/>
</dbReference>
<evidence type="ECO:0000313" key="7">
    <source>
        <dbReference type="EMBL" id="ABS62331.1"/>
    </source>
</evidence>
<dbReference type="Gene3D" id="3.90.550.10">
    <property type="entry name" value="Spore Coat Polysaccharide Biosynthesis Protein SpsA, Chain A"/>
    <property type="match status" value="1"/>
</dbReference>
<dbReference type="GO" id="GO:0016757">
    <property type="term" value="F:glycosyltransferase activity"/>
    <property type="evidence" value="ECO:0007669"/>
    <property type="project" value="UniProtKB-KW"/>
</dbReference>
<dbReference type="InterPro" id="IPR026461">
    <property type="entry name" value="Trfase_2_rSAM/seldom_assoc"/>
</dbReference>
<dbReference type="InterPro" id="IPR001173">
    <property type="entry name" value="Glyco_trans_2-like"/>
</dbReference>
<keyword evidence="4 7" id="KW-0808">Transferase</keyword>
<proteinExistence type="predicted"/>
<sequence>MMRAMLSVIIPTLNAEETLTRTLAPLVPAAVRGLVQEVIVVDGGSGDETLEIVEAAGAKLVRAERGRGKQLMAGAKAARGNWLLFLHADTVLEPGWVSEVEKFFEQIESGRFRDHEMAAAFRFALDDFSGWARFIEWMVGLRCFLFRLPYGDQGLLVNRRLYDRMGGFRDLSLMEDVDLVRRIPRRRLVMMRTLAVTSPARYLKEGFVARSFRNLFCLALYYLRVPPRVIARMYG</sequence>
<dbReference type="InterPro" id="IPR029044">
    <property type="entry name" value="Nucleotide-diphossugar_trans"/>
</dbReference>
<keyword evidence="3" id="KW-0328">Glycosyltransferase</keyword>
<reference evidence="7 8" key="1">
    <citation type="journal article" date="2011" name="Stand. Genomic Sci.">
        <title>Complete genome sequence of Parvibaculum lavamentivorans type strain (DS-1(T)).</title>
        <authorList>
            <person name="Schleheck D."/>
            <person name="Weiss M."/>
            <person name="Pitluck S."/>
            <person name="Bruce D."/>
            <person name="Land M.L."/>
            <person name="Han S."/>
            <person name="Saunders E."/>
            <person name="Tapia R."/>
            <person name="Detter C."/>
            <person name="Brettin T."/>
            <person name="Han J."/>
            <person name="Woyke T."/>
            <person name="Goodwin L."/>
            <person name="Pennacchio L."/>
            <person name="Nolan M."/>
            <person name="Cook A.M."/>
            <person name="Kjelleberg S."/>
            <person name="Thomas T."/>
        </authorList>
    </citation>
    <scope>NUCLEOTIDE SEQUENCE [LARGE SCALE GENOMIC DNA]</scope>
    <source>
        <strain evidence="8">DS-1 / DSM 13023 / NCIMB 13966</strain>
    </source>
</reference>
<evidence type="ECO:0000313" key="8">
    <source>
        <dbReference type="Proteomes" id="UP000006377"/>
    </source>
</evidence>
<dbReference type="HOGENOM" id="CLU_025996_17_3_5"/>
<dbReference type="NCBIfam" id="TIGR04283">
    <property type="entry name" value="glyco_like_mftF"/>
    <property type="match status" value="1"/>
</dbReference>
<keyword evidence="5" id="KW-0472">Membrane</keyword>
<evidence type="ECO:0000256" key="1">
    <source>
        <dbReference type="ARBA" id="ARBA00004236"/>
    </source>
</evidence>
<gene>
    <name evidence="7" type="ordered locus">Plav_0708</name>
</gene>
<organism evidence="7 8">
    <name type="scientific">Parvibaculum lavamentivorans (strain DS-1 / DSM 13023 / NCIMB 13966)</name>
    <dbReference type="NCBI Taxonomy" id="402881"/>
    <lineage>
        <taxon>Bacteria</taxon>
        <taxon>Pseudomonadati</taxon>
        <taxon>Pseudomonadota</taxon>
        <taxon>Alphaproteobacteria</taxon>
        <taxon>Hyphomicrobiales</taxon>
        <taxon>Parvibaculaceae</taxon>
        <taxon>Parvibaculum</taxon>
    </lineage>
</organism>
<protein>
    <submittedName>
        <fullName evidence="7">Glycosyl transferase family 2</fullName>
    </submittedName>
</protein>
<dbReference type="eggNOG" id="COG1215">
    <property type="taxonomic scope" value="Bacteria"/>
</dbReference>
<evidence type="ECO:0000259" key="6">
    <source>
        <dbReference type="Pfam" id="PF00535"/>
    </source>
</evidence>
<evidence type="ECO:0000256" key="3">
    <source>
        <dbReference type="ARBA" id="ARBA00022676"/>
    </source>
</evidence>
<evidence type="ECO:0000256" key="5">
    <source>
        <dbReference type="ARBA" id="ARBA00023136"/>
    </source>
</evidence>
<dbReference type="Proteomes" id="UP000006377">
    <property type="component" value="Chromosome"/>
</dbReference>
<feature type="domain" description="Glycosyltransferase 2-like" evidence="6">
    <location>
        <begin position="7"/>
        <end position="107"/>
    </location>
</feature>
<dbReference type="SUPFAM" id="SSF53448">
    <property type="entry name" value="Nucleotide-diphospho-sugar transferases"/>
    <property type="match status" value="1"/>
</dbReference>
<dbReference type="KEGG" id="pla:Plav_0708"/>
<evidence type="ECO:0000256" key="4">
    <source>
        <dbReference type="ARBA" id="ARBA00022679"/>
    </source>
</evidence>
<dbReference type="GO" id="GO:0005886">
    <property type="term" value="C:plasma membrane"/>
    <property type="evidence" value="ECO:0007669"/>
    <property type="project" value="UniProtKB-SubCell"/>
</dbReference>